<reference evidence="3 5" key="1">
    <citation type="submission" date="2021-03" db="EMBL/GenBank/DDBJ databases">
        <title>Draft genome and methylome analysis of Thiotrix fructosivoruns ATCC 49748.</title>
        <authorList>
            <person name="Fomenkov A."/>
            <person name="Grabovich M.Y."/>
            <person name="Roberts R.J."/>
        </authorList>
    </citation>
    <scope>NUCLEOTIDE SEQUENCE [LARGE SCALE GENOMIC DNA]</scope>
    <source>
        <strain evidence="3 5">ATCC 49748</strain>
    </source>
</reference>
<feature type="region of interest" description="Disordered" evidence="1">
    <location>
        <begin position="188"/>
        <end position="214"/>
    </location>
</feature>
<dbReference type="EMBL" id="CP072748">
    <property type="protein sequence ID" value="QTX09634.1"/>
    <property type="molecule type" value="Genomic_DNA"/>
</dbReference>
<dbReference type="PROSITE" id="PS51257">
    <property type="entry name" value="PROKAR_LIPOPROTEIN"/>
    <property type="match status" value="1"/>
</dbReference>
<feature type="chain" id="PRO_5032580035" description="Curli production assembly/transport component CsgG" evidence="2">
    <location>
        <begin position="32"/>
        <end position="319"/>
    </location>
</feature>
<protein>
    <recommendedName>
        <fullName evidence="6">Curli production assembly/transport component CsgG</fullName>
    </recommendedName>
</protein>
<organism evidence="4">
    <name type="scientific">Thiothrix fructosivorans</name>
    <dbReference type="NCBI Taxonomy" id="111770"/>
    <lineage>
        <taxon>Bacteria</taxon>
        <taxon>Pseudomonadati</taxon>
        <taxon>Pseudomonadota</taxon>
        <taxon>Gammaproteobacteria</taxon>
        <taxon>Thiotrichales</taxon>
        <taxon>Thiotrichaceae</taxon>
        <taxon>Thiothrix</taxon>
    </lineage>
</organism>
<reference evidence="4" key="2">
    <citation type="submission" date="2021-04" db="EMBL/GenBank/DDBJ databases">
        <title>Complete Genome and methylome analysis of Thiothrix fructosivorans ATCC 49748.</title>
        <authorList>
            <person name="Fomenkov A."/>
            <person name="Sun L."/>
            <person name="Vincze T."/>
            <person name="Grabovich M.Y."/>
            <person name="Roberts R.J."/>
        </authorList>
    </citation>
    <scope>NUCLEOTIDE SEQUENCE</scope>
    <source>
        <strain evidence="4">ATCC 49748</strain>
    </source>
</reference>
<name>A0A8B0SF03_9GAMM</name>
<keyword evidence="2" id="KW-0732">Signal</keyword>
<evidence type="ECO:0000313" key="3">
    <source>
        <dbReference type="EMBL" id="MBO0614818.1"/>
    </source>
</evidence>
<sequence>MKTVNNKTGFRKKIGLTFVSATLLALSGCGAYSVTHIEPMLAQTPTPSRTNITQAIQCMGNGLAASTSSRAYIFLVRDLPDGTVKEGPYQNGALSDAGRVQFINTLSEQIHPHVGLVTDKYPTIFQQLTKEDDTGLNRFGLPSSKNVHAFTSIFRSIVDASRSTKQLPPADSIIPLVVDGSFTRMDGDNFYQEGDGHNAGSKSDTDEEKSGQIDFGKTNSARSLTLAVNLIDPRTNLVVSSRSFDLTFSRTNDKKRFRVALGDGFYGYSYSEVMVEGLHSAQQTLLDAAAMWVVDKAYGDEIDFSSCLTPQQRVTVGRK</sequence>
<accession>A0A8B0SF03</accession>
<gene>
    <name evidence="4" type="ORF">J1836_013510</name>
    <name evidence="3" type="ORF">J1836_18120</name>
</gene>
<keyword evidence="5" id="KW-1185">Reference proteome</keyword>
<evidence type="ECO:0000256" key="1">
    <source>
        <dbReference type="SAM" id="MobiDB-lite"/>
    </source>
</evidence>
<dbReference type="RefSeq" id="WP_207252519.1">
    <property type="nucleotide sequence ID" value="NZ_JAFMPM010000008.1"/>
</dbReference>
<dbReference type="EMBL" id="JAFMPM010000008">
    <property type="protein sequence ID" value="MBO0614818.1"/>
    <property type="molecule type" value="Genomic_DNA"/>
</dbReference>
<evidence type="ECO:0000313" key="5">
    <source>
        <dbReference type="Proteomes" id="UP000664466"/>
    </source>
</evidence>
<proteinExistence type="predicted"/>
<dbReference type="AlphaFoldDB" id="A0A8B0SF03"/>
<evidence type="ECO:0000256" key="2">
    <source>
        <dbReference type="SAM" id="SignalP"/>
    </source>
</evidence>
<dbReference type="Proteomes" id="UP000664466">
    <property type="component" value="Unassembled WGS sequence"/>
</dbReference>
<feature type="signal peptide" evidence="2">
    <location>
        <begin position="1"/>
        <end position="31"/>
    </location>
</feature>
<evidence type="ECO:0008006" key="6">
    <source>
        <dbReference type="Google" id="ProtNLM"/>
    </source>
</evidence>
<evidence type="ECO:0000313" key="4">
    <source>
        <dbReference type="EMBL" id="QTX09634.1"/>
    </source>
</evidence>